<dbReference type="Proteomes" id="UP000077248">
    <property type="component" value="Unassembled WGS sequence"/>
</dbReference>
<organism evidence="6 7">
    <name type="scientific">Alternaria alternata</name>
    <name type="common">Alternaria rot fungus</name>
    <name type="synonym">Torula alternata</name>
    <dbReference type="NCBI Taxonomy" id="5599"/>
    <lineage>
        <taxon>Eukaryota</taxon>
        <taxon>Fungi</taxon>
        <taxon>Dikarya</taxon>
        <taxon>Ascomycota</taxon>
        <taxon>Pezizomycotina</taxon>
        <taxon>Dothideomycetes</taxon>
        <taxon>Pleosporomycetidae</taxon>
        <taxon>Pleosporales</taxon>
        <taxon>Pleosporineae</taxon>
        <taxon>Pleosporaceae</taxon>
        <taxon>Alternaria</taxon>
        <taxon>Alternaria sect. Alternaria</taxon>
        <taxon>Alternaria alternata complex</taxon>
    </lineage>
</organism>
<dbReference type="PANTHER" id="PTHR10209">
    <property type="entry name" value="OXIDOREDUCTASE, 2OG-FE II OXYGENASE FAMILY PROTEIN"/>
    <property type="match status" value="1"/>
</dbReference>
<evidence type="ECO:0000313" key="7">
    <source>
        <dbReference type="Proteomes" id="UP000077248"/>
    </source>
</evidence>
<keyword evidence="3" id="KW-0560">Oxidoreductase</keyword>
<evidence type="ECO:0000313" key="6">
    <source>
        <dbReference type="EMBL" id="OAG24174.1"/>
    </source>
</evidence>
<reference evidence="6 7" key="1">
    <citation type="submission" date="2016-05" db="EMBL/GenBank/DDBJ databases">
        <title>Comparative analysis of secretome profiles of manganese(II)-oxidizing ascomycete fungi.</title>
        <authorList>
            <consortium name="DOE Joint Genome Institute"/>
            <person name="Zeiner C.A."/>
            <person name="Purvine S.O."/>
            <person name="Zink E.M."/>
            <person name="Wu S."/>
            <person name="Pasa-Tolic L."/>
            <person name="Chaput D.L."/>
            <person name="Haridas S."/>
            <person name="Grigoriev I.V."/>
            <person name="Santelli C.M."/>
            <person name="Hansel C.M."/>
        </authorList>
    </citation>
    <scope>NUCLEOTIDE SEQUENCE [LARGE SCALE GENOMIC DNA]</scope>
    <source>
        <strain evidence="6 7">SRC1lrK2f</strain>
    </source>
</reference>
<dbReference type="InterPro" id="IPR027443">
    <property type="entry name" value="IPNS-like_sf"/>
</dbReference>
<dbReference type="AlphaFoldDB" id="A0A177DWT2"/>
<dbReference type="STRING" id="5599.A0A177DWT2"/>
<dbReference type="VEuPathDB" id="FungiDB:CC77DRAFT_1058663"/>
<dbReference type="GO" id="GO:0046872">
    <property type="term" value="F:metal ion binding"/>
    <property type="evidence" value="ECO:0007669"/>
    <property type="project" value="UniProtKB-KW"/>
</dbReference>
<dbReference type="SUPFAM" id="SSF51197">
    <property type="entry name" value="Clavaminate synthase-like"/>
    <property type="match status" value="1"/>
</dbReference>
<evidence type="ECO:0000259" key="5">
    <source>
        <dbReference type="Pfam" id="PF03171"/>
    </source>
</evidence>
<accession>A0A177DWT2</accession>
<proteinExistence type="inferred from homology"/>
<gene>
    <name evidence="6" type="ORF">CC77DRAFT_1058663</name>
</gene>
<dbReference type="GO" id="GO:0016491">
    <property type="term" value="F:oxidoreductase activity"/>
    <property type="evidence" value="ECO:0007669"/>
    <property type="project" value="UniProtKB-KW"/>
</dbReference>
<evidence type="ECO:0000256" key="3">
    <source>
        <dbReference type="ARBA" id="ARBA00023002"/>
    </source>
</evidence>
<feature type="domain" description="Isopenicillin N synthase-like Fe(2+) 2OG dioxygenase" evidence="5">
    <location>
        <begin position="91"/>
        <end position="177"/>
    </location>
</feature>
<dbReference type="Gene3D" id="2.60.120.330">
    <property type="entry name" value="B-lactam Antibiotic, Isopenicillin N Synthase, Chain"/>
    <property type="match status" value="1"/>
</dbReference>
<comment type="similarity">
    <text evidence="1">Belongs to the iron/ascorbate-dependent oxidoreductase family.</text>
</comment>
<name>A0A177DWT2_ALTAL</name>
<dbReference type="GeneID" id="29113746"/>
<sequence>MRHKAFASLSSIPDEILAGIRGEEFVWEGTQHIPNFKDGSTAYWQECLALAPRLIRVFALALDLDEDYFDDLVTHPGDDGVCNFYAGKSPAEAAVSKDVGLGSHNDRLCFTLLWQDLTGGLQVLTRGGRWTGATQIPGTFVVNIGYFLQRVGNDRSVSTVHRVSSRAQEHRISMPFIFGFDVNEKVGVLDSCIAEGEVARYEPVSCGEWVRTGSNQLDSSKNDWNIAIAEARAANTQGSS</sequence>
<dbReference type="Pfam" id="PF03171">
    <property type="entry name" value="2OG-FeII_Oxy"/>
    <property type="match status" value="1"/>
</dbReference>
<dbReference type="PRINTS" id="PR00682">
    <property type="entry name" value="IPNSYNTHASE"/>
</dbReference>
<evidence type="ECO:0000256" key="1">
    <source>
        <dbReference type="ARBA" id="ARBA00008056"/>
    </source>
</evidence>
<evidence type="ECO:0000256" key="4">
    <source>
        <dbReference type="ARBA" id="ARBA00023004"/>
    </source>
</evidence>
<protein>
    <submittedName>
        <fullName evidence="6">Clavaminate synthase-like protein</fullName>
    </submittedName>
</protein>
<evidence type="ECO:0000256" key="2">
    <source>
        <dbReference type="ARBA" id="ARBA00022723"/>
    </source>
</evidence>
<keyword evidence="4" id="KW-0408">Iron</keyword>
<dbReference type="InterPro" id="IPR044861">
    <property type="entry name" value="IPNS-like_FE2OG_OXY"/>
</dbReference>
<keyword evidence="2" id="KW-0479">Metal-binding</keyword>
<keyword evidence="7" id="KW-1185">Reference proteome</keyword>
<dbReference type="EMBL" id="KV441472">
    <property type="protein sequence ID" value="OAG24174.1"/>
    <property type="molecule type" value="Genomic_DNA"/>
</dbReference>
<dbReference type="KEGG" id="aalt:CC77DRAFT_1058663"/>
<dbReference type="RefSeq" id="XP_018389595.1">
    <property type="nucleotide sequence ID" value="XM_018528152.1"/>
</dbReference>
<dbReference type="PANTHER" id="PTHR10209:SF804">
    <property type="entry name" value="FE2OG DIOXYGENASE DOMAIN-CONTAINING PROTEIN"/>
    <property type="match status" value="1"/>
</dbReference>